<organism evidence="1 2">
    <name type="scientific">Rathayibacter caricis DSM 15933</name>
    <dbReference type="NCBI Taxonomy" id="1328867"/>
    <lineage>
        <taxon>Bacteria</taxon>
        <taxon>Bacillati</taxon>
        <taxon>Actinomycetota</taxon>
        <taxon>Actinomycetes</taxon>
        <taxon>Micrococcales</taxon>
        <taxon>Microbacteriaceae</taxon>
        <taxon>Rathayibacter</taxon>
    </lineage>
</organism>
<protein>
    <submittedName>
        <fullName evidence="1">Uncharacterized protein</fullName>
    </submittedName>
</protein>
<evidence type="ECO:0000313" key="1">
    <source>
        <dbReference type="EMBL" id="PTL73087.1"/>
    </source>
</evidence>
<dbReference type="EMBL" id="PZPL01000001">
    <property type="protein sequence ID" value="PTL73087.1"/>
    <property type="molecule type" value="Genomic_DNA"/>
</dbReference>
<dbReference type="Proteomes" id="UP000241085">
    <property type="component" value="Unassembled WGS sequence"/>
</dbReference>
<dbReference type="AlphaFoldDB" id="A0A2T4UU92"/>
<reference evidence="1 2" key="1">
    <citation type="submission" date="2018-03" db="EMBL/GenBank/DDBJ databases">
        <title>Bacteriophage NCPPB3778 and a type I-E CRISPR drive the evolution of the US Biological Select Agent, Rathayibacter toxicus.</title>
        <authorList>
            <person name="Davis E.W.II."/>
            <person name="Tabima J.F."/>
            <person name="Weisberg A.J."/>
            <person name="Dantas Lopes L."/>
            <person name="Wiseman M.S."/>
            <person name="Wiseman M.S."/>
            <person name="Pupko T."/>
            <person name="Belcher M.S."/>
            <person name="Sechler A.J."/>
            <person name="Tancos M.A."/>
            <person name="Schroeder B.K."/>
            <person name="Murray T.D."/>
            <person name="Luster D.G."/>
            <person name="Schneider W.L."/>
            <person name="Rogers E."/>
            <person name="Andreote F.D."/>
            <person name="Grunwald N.J."/>
            <person name="Putnam M.L."/>
            <person name="Chang J.H."/>
        </authorList>
    </citation>
    <scope>NUCLEOTIDE SEQUENCE [LARGE SCALE GENOMIC DNA]</scope>
    <source>
        <strain evidence="1 2">DSM 15933</strain>
    </source>
</reference>
<keyword evidence="2" id="KW-1185">Reference proteome</keyword>
<gene>
    <name evidence="1" type="ORF">C1I63_09655</name>
</gene>
<name>A0A2T4UU92_9MICO</name>
<sequence>MKSYTPAPVALGAVFGTGAIGDYERWSVVGVYAQVVIAETRGGKRSSYSRSFVTYRLAQEAELLRAS</sequence>
<comment type="caution">
    <text evidence="1">The sequence shown here is derived from an EMBL/GenBank/DDBJ whole genome shotgun (WGS) entry which is preliminary data.</text>
</comment>
<accession>A0A2T4UU92</accession>
<dbReference type="RefSeq" id="WP_055787429.1">
    <property type="nucleotide sequence ID" value="NZ_PZPL01000001.1"/>
</dbReference>
<proteinExistence type="predicted"/>
<evidence type="ECO:0000313" key="2">
    <source>
        <dbReference type="Proteomes" id="UP000241085"/>
    </source>
</evidence>